<dbReference type="InterPro" id="IPR015890">
    <property type="entry name" value="Chorismate_C"/>
</dbReference>
<comment type="similarity">
    <text evidence="2">Belongs to the isochorismate synthase family.</text>
</comment>
<feature type="domain" description="Chorismate-utilising enzyme C-terminal" evidence="6">
    <location>
        <begin position="87"/>
        <end position="330"/>
    </location>
</feature>
<dbReference type="PANTHER" id="PTHR42839">
    <property type="entry name" value="ISOCHORISMATE SYNTHASE ENTC"/>
    <property type="match status" value="1"/>
</dbReference>
<dbReference type="NCBIfam" id="TIGR00543">
    <property type="entry name" value="isochor_syn"/>
    <property type="match status" value="1"/>
</dbReference>
<evidence type="ECO:0000313" key="7">
    <source>
        <dbReference type="EMBL" id="EFZ36780.1"/>
    </source>
</evidence>
<evidence type="ECO:0000259" key="6">
    <source>
        <dbReference type="Pfam" id="PF00425"/>
    </source>
</evidence>
<evidence type="ECO:0000256" key="5">
    <source>
        <dbReference type="ARBA" id="ARBA00041564"/>
    </source>
</evidence>
<dbReference type="EMBL" id="AEPE02000005">
    <property type="protein sequence ID" value="EFZ36780.1"/>
    <property type="molecule type" value="Genomic_DNA"/>
</dbReference>
<comment type="catalytic activity">
    <reaction evidence="1">
        <text>chorismate = isochorismate</text>
        <dbReference type="Rhea" id="RHEA:18985"/>
        <dbReference type="ChEBI" id="CHEBI:29748"/>
        <dbReference type="ChEBI" id="CHEBI:29780"/>
        <dbReference type="EC" id="5.4.4.2"/>
    </reaction>
</comment>
<dbReference type="InterPro" id="IPR005801">
    <property type="entry name" value="ADC_synthase"/>
</dbReference>
<protein>
    <recommendedName>
        <fullName evidence="3">isochorismate synthase</fullName>
        <ecNumber evidence="3">5.4.4.2</ecNumber>
    </recommendedName>
    <alternativeName>
        <fullName evidence="5">Isochorismate mutase</fullName>
    </alternativeName>
</protein>
<dbReference type="Gene3D" id="3.60.120.10">
    <property type="entry name" value="Anthranilate synthase"/>
    <property type="match status" value="1"/>
</dbReference>
<dbReference type="PANTHER" id="PTHR42839:SF2">
    <property type="entry name" value="ISOCHORISMATE SYNTHASE ENTC"/>
    <property type="match status" value="1"/>
</dbReference>
<dbReference type="Pfam" id="PF00425">
    <property type="entry name" value="Chorismate_bind"/>
    <property type="match status" value="1"/>
</dbReference>
<keyword evidence="4 7" id="KW-0413">Isomerase</keyword>
<dbReference type="GO" id="GO:0008909">
    <property type="term" value="F:isochorismate synthase activity"/>
    <property type="evidence" value="ECO:0007669"/>
    <property type="project" value="UniProtKB-EC"/>
</dbReference>
<sequence>MSSYVMFRLPEAAEYSVVRLAADEPEKLYSAGALSGKSGFVFAPFFPSQEHPVLLFATDEISILPLPPAEMPQAGQTEIVCRNDGRRQYAADFTRFHRELAAGNFAKLVLSRCCEVETAVSLSPETLFMRACHLYPSMFVALISAPESGTWLMATPEILVETAGTEYRTIALAGTMKGKRDAVDWSLKNREEQRYVAAYVRECLKDIAADITEQGPQTVRAADLLHLRSDFTFRLNDGQTIGSLLEALHPTPAVCGLPKDKARRFILSNESVAREYYSGFAGITGVCGTTQLYVTLRCMQIDGRKCRLYAGGGLLPSSTEQQEWDETEAKMQTMMRCLCAEQNTENDV</sequence>
<dbReference type="RefSeq" id="WP_004369858.1">
    <property type="nucleotide sequence ID" value="NZ_GL833119.1"/>
</dbReference>
<dbReference type="HOGENOM" id="CLU_006493_8_0_10"/>
<dbReference type="SUPFAM" id="SSF56322">
    <property type="entry name" value="ADC synthase"/>
    <property type="match status" value="1"/>
</dbReference>
<evidence type="ECO:0000256" key="2">
    <source>
        <dbReference type="ARBA" id="ARBA00005297"/>
    </source>
</evidence>
<accession>E7RR92</accession>
<gene>
    <name evidence="7" type="ORF">HMPREF0663_11693</name>
</gene>
<evidence type="ECO:0000313" key="8">
    <source>
        <dbReference type="Proteomes" id="UP000005580"/>
    </source>
</evidence>
<reference evidence="7" key="1">
    <citation type="submission" date="2011-01" db="EMBL/GenBank/DDBJ databases">
        <authorList>
            <person name="Muzny D."/>
            <person name="Qin X."/>
            <person name="Buhay C."/>
            <person name="Dugan-Rocha S."/>
            <person name="Ding Y."/>
            <person name="Chen G."/>
            <person name="Hawes A."/>
            <person name="Holder M."/>
            <person name="Jhangiani S."/>
            <person name="Johnson A."/>
            <person name="Khan Z."/>
            <person name="Li Z."/>
            <person name="Liu W."/>
            <person name="Liu X."/>
            <person name="Perez L."/>
            <person name="Shen H."/>
            <person name="Wang Q."/>
            <person name="Watt J."/>
            <person name="Xi L."/>
            <person name="Xin Y."/>
            <person name="Zhou J."/>
            <person name="Deng J."/>
            <person name="Jiang H."/>
            <person name="Liu Y."/>
            <person name="Qu J."/>
            <person name="Song X.-Z."/>
            <person name="Zhang L."/>
            <person name="Villasana D."/>
            <person name="Johnson A."/>
            <person name="Liu J."/>
            <person name="Liyanage D."/>
            <person name="Lorensuhewa L."/>
            <person name="Robinson T."/>
            <person name="Song A."/>
            <person name="Song B.-B."/>
            <person name="Dinh H."/>
            <person name="Thornton R."/>
            <person name="Coyle M."/>
            <person name="Francisco L."/>
            <person name="Jackson L."/>
            <person name="Javaid M."/>
            <person name="Korchina V."/>
            <person name="Kovar C."/>
            <person name="Mata R."/>
            <person name="Mathew T."/>
            <person name="Ngo R."/>
            <person name="Nguyen L."/>
            <person name="Nguyen N."/>
            <person name="Okwuonu G."/>
            <person name="Ongeri F."/>
            <person name="Pham C."/>
            <person name="Simmons D."/>
            <person name="Wilczek-Boney K."/>
            <person name="Hale W."/>
            <person name="Jakkamsetti A."/>
            <person name="Pham P."/>
            <person name="Ruth R."/>
            <person name="San Lucas F."/>
            <person name="Warren J."/>
            <person name="Zhang J."/>
            <person name="Zhao Z."/>
            <person name="Zhou C."/>
            <person name="Zhu D."/>
            <person name="Lee S."/>
            <person name="Bess C."/>
            <person name="Blankenburg K."/>
            <person name="Forbes L."/>
            <person name="Fu Q."/>
            <person name="Gubbala S."/>
            <person name="Hirani K."/>
            <person name="Jayaseelan J.C."/>
            <person name="Lara F."/>
            <person name="Munidasa M."/>
            <person name="Palculict T."/>
            <person name="Patil S."/>
            <person name="Pu L.-L."/>
            <person name="Saada N."/>
            <person name="Tang L."/>
            <person name="Weissenberger G."/>
            <person name="Zhu Y."/>
            <person name="Hemphill L."/>
            <person name="Shang Y."/>
            <person name="Youmans B."/>
            <person name="Ayvaz T."/>
            <person name="Ross M."/>
            <person name="Santibanez J."/>
            <person name="Aqrawi P."/>
            <person name="Gross S."/>
            <person name="Joshi V."/>
            <person name="Fowler G."/>
            <person name="Nazareth L."/>
            <person name="Reid J."/>
            <person name="Worley K."/>
            <person name="Petrosino J."/>
            <person name="Highlander S."/>
            <person name="Gibbs R."/>
        </authorList>
    </citation>
    <scope>NUCLEOTIDE SEQUENCE [LARGE SCALE GENOMIC DNA]</scope>
    <source>
        <strain evidence="7">ATCC 33269</strain>
    </source>
</reference>
<organism evidence="7 8">
    <name type="scientific">Hoylesella oralis ATCC 33269</name>
    <dbReference type="NCBI Taxonomy" id="873533"/>
    <lineage>
        <taxon>Bacteria</taxon>
        <taxon>Pseudomonadati</taxon>
        <taxon>Bacteroidota</taxon>
        <taxon>Bacteroidia</taxon>
        <taxon>Bacteroidales</taxon>
        <taxon>Prevotellaceae</taxon>
        <taxon>Hoylesella</taxon>
    </lineage>
</organism>
<dbReference type="AlphaFoldDB" id="E7RR92"/>
<proteinExistence type="inferred from homology"/>
<keyword evidence="8" id="KW-1185">Reference proteome</keyword>
<dbReference type="Proteomes" id="UP000005580">
    <property type="component" value="Unassembled WGS sequence"/>
</dbReference>
<dbReference type="EC" id="5.4.4.2" evidence="3"/>
<name>E7RR92_9BACT</name>
<comment type="caution">
    <text evidence="7">The sequence shown here is derived from an EMBL/GenBank/DDBJ whole genome shotgun (WGS) entry which is preliminary data.</text>
</comment>
<evidence type="ECO:0000256" key="3">
    <source>
        <dbReference type="ARBA" id="ARBA00012824"/>
    </source>
</evidence>
<dbReference type="InterPro" id="IPR004561">
    <property type="entry name" value="IsoChor_synthase"/>
</dbReference>
<dbReference type="STRING" id="28134.SAMN05444288_1337"/>
<dbReference type="eggNOG" id="COG1169">
    <property type="taxonomic scope" value="Bacteria"/>
</dbReference>
<evidence type="ECO:0000256" key="1">
    <source>
        <dbReference type="ARBA" id="ARBA00000799"/>
    </source>
</evidence>
<evidence type="ECO:0000256" key="4">
    <source>
        <dbReference type="ARBA" id="ARBA00023235"/>
    </source>
</evidence>